<evidence type="ECO:0000313" key="1">
    <source>
        <dbReference type="EMBL" id="OAN45854.1"/>
    </source>
</evidence>
<keyword evidence="2" id="KW-1185">Reference proteome</keyword>
<proteinExistence type="predicted"/>
<sequence length="61" mass="6796">MFDLNTCLPPPPGAILGHWFPSSGNEGEFDLDEIRHRLAACPRDWLPGLFPHAKIITVKPC</sequence>
<gene>
    <name evidence="1" type="ORF">A6A05_16620</name>
</gene>
<protein>
    <submittedName>
        <fullName evidence="1">Uncharacterized protein</fullName>
    </submittedName>
</protein>
<dbReference type="Proteomes" id="UP000078543">
    <property type="component" value="Unassembled WGS sequence"/>
</dbReference>
<comment type="caution">
    <text evidence="1">The sequence shown here is derived from an EMBL/GenBank/DDBJ whole genome shotgun (WGS) entry which is preliminary data.</text>
</comment>
<accession>A0A178MDC2</accession>
<dbReference type="OrthoDB" id="9763644at2"/>
<dbReference type="AlphaFoldDB" id="A0A178MDC2"/>
<dbReference type="EMBL" id="LWQU01000180">
    <property type="protein sequence ID" value="OAN45854.1"/>
    <property type="molecule type" value="Genomic_DNA"/>
</dbReference>
<dbReference type="RefSeq" id="WP_068503982.1">
    <property type="nucleotide sequence ID" value="NZ_LWQU01000180.1"/>
</dbReference>
<evidence type="ECO:0000313" key="2">
    <source>
        <dbReference type="Proteomes" id="UP000078543"/>
    </source>
</evidence>
<organism evidence="1 2">
    <name type="scientific">Magnetospirillum moscoviense</name>
    <dbReference type="NCBI Taxonomy" id="1437059"/>
    <lineage>
        <taxon>Bacteria</taxon>
        <taxon>Pseudomonadati</taxon>
        <taxon>Pseudomonadota</taxon>
        <taxon>Alphaproteobacteria</taxon>
        <taxon>Rhodospirillales</taxon>
        <taxon>Rhodospirillaceae</taxon>
        <taxon>Magnetospirillum</taxon>
    </lineage>
</organism>
<reference evidence="1 2" key="1">
    <citation type="submission" date="2016-04" db="EMBL/GenBank/DDBJ databases">
        <title>Draft genome sequence of freshwater magnetotactic bacteria Magnetospirillum marisnigri SP-1 and Magnetospirillum moscoviense BB-1.</title>
        <authorList>
            <person name="Koziaeva V."/>
            <person name="Dziuba M.V."/>
            <person name="Ivanov T.M."/>
            <person name="Kuznetsov B."/>
            <person name="Grouzdev D.S."/>
        </authorList>
    </citation>
    <scope>NUCLEOTIDE SEQUENCE [LARGE SCALE GENOMIC DNA]</scope>
    <source>
        <strain evidence="1 2">BB-1</strain>
    </source>
</reference>
<name>A0A178MDC2_9PROT</name>